<accession>A0A517RFB2</accession>
<reference evidence="1 2" key="1">
    <citation type="submission" date="2019-02" db="EMBL/GenBank/DDBJ databases">
        <title>Deep-cultivation of Planctomycetes and their phenomic and genomic characterization uncovers novel biology.</title>
        <authorList>
            <person name="Wiegand S."/>
            <person name="Jogler M."/>
            <person name="Boedeker C."/>
            <person name="Pinto D."/>
            <person name="Vollmers J."/>
            <person name="Rivas-Marin E."/>
            <person name="Kohn T."/>
            <person name="Peeters S.H."/>
            <person name="Heuer A."/>
            <person name="Rast P."/>
            <person name="Oberbeckmann S."/>
            <person name="Bunk B."/>
            <person name="Jeske O."/>
            <person name="Meyerdierks A."/>
            <person name="Storesund J.E."/>
            <person name="Kallscheuer N."/>
            <person name="Luecker S."/>
            <person name="Lage O.M."/>
            <person name="Pohl T."/>
            <person name="Merkel B.J."/>
            <person name="Hornburger P."/>
            <person name="Mueller R.-W."/>
            <person name="Bruemmer F."/>
            <person name="Labrenz M."/>
            <person name="Spormann A.M."/>
            <person name="Op den Camp H."/>
            <person name="Overmann J."/>
            <person name="Amann R."/>
            <person name="Jetten M.S.M."/>
            <person name="Mascher T."/>
            <person name="Medema M.H."/>
            <person name="Devos D.P."/>
            <person name="Kaster A.-K."/>
            <person name="Ovreas L."/>
            <person name="Rohde M."/>
            <person name="Galperin M.Y."/>
            <person name="Jogler C."/>
        </authorList>
    </citation>
    <scope>NUCLEOTIDE SEQUENCE [LARGE SCALE GENOMIC DNA]</scope>
    <source>
        <strain evidence="1 2">Pan241w</strain>
    </source>
</reference>
<dbReference type="Gene3D" id="3.40.50.300">
    <property type="entry name" value="P-loop containing nucleotide triphosphate hydrolases"/>
    <property type="match status" value="1"/>
</dbReference>
<organism evidence="1 2">
    <name type="scientific">Gimesia alba</name>
    <dbReference type="NCBI Taxonomy" id="2527973"/>
    <lineage>
        <taxon>Bacteria</taxon>
        <taxon>Pseudomonadati</taxon>
        <taxon>Planctomycetota</taxon>
        <taxon>Planctomycetia</taxon>
        <taxon>Planctomycetales</taxon>
        <taxon>Planctomycetaceae</taxon>
        <taxon>Gimesia</taxon>
    </lineage>
</organism>
<dbReference type="InterPro" id="IPR051162">
    <property type="entry name" value="T4SS_component"/>
</dbReference>
<gene>
    <name evidence="1" type="ORF">Pan241w_26480</name>
</gene>
<evidence type="ECO:0000313" key="2">
    <source>
        <dbReference type="Proteomes" id="UP000317171"/>
    </source>
</evidence>
<dbReference type="EMBL" id="CP036269">
    <property type="protein sequence ID" value="QDT42563.1"/>
    <property type="molecule type" value="Genomic_DNA"/>
</dbReference>
<dbReference type="InterPro" id="IPR027417">
    <property type="entry name" value="P-loop_NTPase"/>
</dbReference>
<name>A0A517RFB2_9PLAN</name>
<evidence type="ECO:0000313" key="1">
    <source>
        <dbReference type="EMBL" id="QDT42563.1"/>
    </source>
</evidence>
<dbReference type="PANTHER" id="PTHR30121:SF6">
    <property type="entry name" value="SLR6007 PROTEIN"/>
    <property type="match status" value="1"/>
</dbReference>
<protein>
    <submittedName>
        <fullName evidence="1">AAA-like domain protein</fullName>
    </submittedName>
</protein>
<dbReference type="SUPFAM" id="SSF52540">
    <property type="entry name" value="P-loop containing nucleoside triphosphate hydrolases"/>
    <property type="match status" value="1"/>
</dbReference>
<dbReference type="AlphaFoldDB" id="A0A517RFB2"/>
<dbReference type="KEGG" id="gaz:Pan241w_26480"/>
<dbReference type="OrthoDB" id="9806951at2"/>
<dbReference type="PANTHER" id="PTHR30121">
    <property type="entry name" value="UNCHARACTERIZED PROTEIN YJGR-RELATED"/>
    <property type="match status" value="1"/>
</dbReference>
<dbReference type="RefSeq" id="WP_145216014.1">
    <property type="nucleotide sequence ID" value="NZ_CP036269.1"/>
</dbReference>
<dbReference type="Proteomes" id="UP000317171">
    <property type="component" value="Chromosome"/>
</dbReference>
<keyword evidence="2" id="KW-1185">Reference proteome</keyword>
<proteinExistence type="predicted"/>
<sequence length="562" mass="62871">MNKKLSENMRDHLYAIDAGLLEDPLGQSLDLVYRCGVTDDFTRDLLKGRIHNHVLEMEKHGPFHRPRKLTQGDFYQGFDIKGQEIRFPVDWLNEPKLTIGTTGSGKTTLARYEILMLAPFFSLGKLSAWLFDFRKTEFGALQPYLARLEKHLNIITGRKMKLNPLQVPCSVEPISYASNLSDALVRVWEVPPVASLLLSQSIIQLYRTFGVLDGGQHYPTMFDLHSVIRKNTGSNSQARNAVLVRLETLLISVGNVLAYRKGWDVHELSKLSINFQFNDITEKDQNLFLSVLLLHAFMSRVAQSRSNAKMNLLIYCDEASRLVNSSDTSVSQFIGLIRGTGIGLNLSNQTADISRSILSNTPNKILGRCASATDYDVMGASMGLTAEQKQWLKIHLKKPGMFLASLGQAVHPFLFTVPNLNFKQSDFTVDRSFPELDRLPIVPAPEFSNWTTFAQPEVVVETTSSPLERQSEGTDATQLTLSPDEIRYLKEVVKTPKKPISYYPPRIQMGTGHALKIRKALISKGFIKLEKVQQSPGRGRPSNIVVPTSLAHDAVSALQGEC</sequence>